<accession>L7V1I6</accession>
<proteinExistence type="evidence at transcript level"/>
<name>L7V1I6_MEGSC</name>
<evidence type="ECO:0000313" key="2">
    <source>
        <dbReference type="EMBL" id="AGC60018.1"/>
    </source>
</evidence>
<protein>
    <submittedName>
        <fullName evidence="2">Short spindle 2-like protein</fullName>
    </submittedName>
</protein>
<feature type="compositionally biased region" description="Polar residues" evidence="1">
    <location>
        <begin position="112"/>
        <end position="126"/>
    </location>
</feature>
<evidence type="ECO:0000256" key="1">
    <source>
        <dbReference type="SAM" id="MobiDB-lite"/>
    </source>
</evidence>
<feature type="region of interest" description="Disordered" evidence="1">
    <location>
        <begin position="19"/>
        <end position="40"/>
    </location>
</feature>
<dbReference type="AlphaFoldDB" id="L7V1I6"/>
<organism evidence="2">
    <name type="scientific">Megaselia scalaris</name>
    <name type="common">Humpbacked fly</name>
    <name type="synonym">Phora scalaris</name>
    <dbReference type="NCBI Taxonomy" id="36166"/>
    <lineage>
        <taxon>Eukaryota</taxon>
        <taxon>Metazoa</taxon>
        <taxon>Ecdysozoa</taxon>
        <taxon>Arthropoda</taxon>
        <taxon>Hexapoda</taxon>
        <taxon>Insecta</taxon>
        <taxon>Pterygota</taxon>
        <taxon>Neoptera</taxon>
        <taxon>Endopterygota</taxon>
        <taxon>Diptera</taxon>
        <taxon>Brachycera</taxon>
        <taxon>Muscomorpha</taxon>
        <taxon>Platypezoidea</taxon>
        <taxon>Phoridae</taxon>
        <taxon>Megaseliini</taxon>
        <taxon>Megaselia</taxon>
    </lineage>
</organism>
<feature type="compositionally biased region" description="Low complexity" evidence="1">
    <location>
        <begin position="93"/>
        <end position="111"/>
    </location>
</feature>
<sequence length="165" mass="17206">DIKSPMGNKAKSLHNLSNNFGFAAKKPGLRAPSVPVSSAKPRPVSAYIQQKAPEPVFKVPQANPPVALRRTTTSSSSTSAAVPAAKKGMMRPSSGYYGSSSSAASTKSTDSLNSLNEATVQQSQPKSMGLPKPKAMGIPKPSGLRPPTTLVKKSGLPRPASIVRR</sequence>
<feature type="region of interest" description="Disordered" evidence="1">
    <location>
        <begin position="68"/>
        <end position="165"/>
    </location>
</feature>
<reference evidence="2" key="1">
    <citation type="submission" date="2012-10" db="EMBL/GenBank/DDBJ databases">
        <authorList>
            <person name="Smith S.M."/>
            <person name="Park J.H."/>
        </authorList>
    </citation>
    <scope>NUCLEOTIDE SEQUENCE</scope>
    <source>
        <strain evidence="2">Ssp2d09771</strain>
    </source>
</reference>
<feature type="non-terminal residue" evidence="2">
    <location>
        <position position="1"/>
    </location>
</feature>
<dbReference type="EMBL" id="JX990969">
    <property type="protein sequence ID" value="AGC60018.1"/>
    <property type="molecule type" value="mRNA"/>
</dbReference>